<dbReference type="PROSITE" id="PS52005">
    <property type="entry name" value="CBM56"/>
    <property type="match status" value="1"/>
</dbReference>
<name>A0ABU0L5P7_9BACL</name>
<proteinExistence type="predicted"/>
<dbReference type="InterPro" id="IPR047569">
    <property type="entry name" value="CBM56"/>
</dbReference>
<feature type="domain" description="CBM56" evidence="1">
    <location>
        <begin position="1"/>
        <end position="71"/>
    </location>
</feature>
<dbReference type="Pfam" id="PF22184">
    <property type="entry name" value="CBM_56"/>
    <property type="match status" value="1"/>
</dbReference>
<evidence type="ECO:0000313" key="3">
    <source>
        <dbReference type="Proteomes" id="UP001242811"/>
    </source>
</evidence>
<evidence type="ECO:0000259" key="1">
    <source>
        <dbReference type="PROSITE" id="PS52005"/>
    </source>
</evidence>
<protein>
    <submittedName>
        <fullName evidence="2">1,4-alpha-glucan branching enzyme</fullName>
    </submittedName>
</protein>
<accession>A0ABU0L5P7</accession>
<keyword evidence="3" id="KW-1185">Reference proteome</keyword>
<gene>
    <name evidence="2" type="ORF">QOZ95_004818</name>
</gene>
<reference evidence="2 3" key="1">
    <citation type="submission" date="2023-07" db="EMBL/GenBank/DDBJ databases">
        <title>Genomic Encyclopedia of Type Strains, Phase IV (KMG-IV): sequencing the most valuable type-strain genomes for metagenomic binning, comparative biology and taxonomic classification.</title>
        <authorList>
            <person name="Goeker M."/>
        </authorList>
    </citation>
    <scope>NUCLEOTIDE SEQUENCE [LARGE SCALE GENOMIC DNA]</scope>
    <source>
        <strain evidence="2 3">DSM 14914</strain>
    </source>
</reference>
<evidence type="ECO:0000313" key="2">
    <source>
        <dbReference type="EMBL" id="MDQ0496628.1"/>
    </source>
</evidence>
<organism evidence="2 3">
    <name type="scientific">Paenibacillus brasilensis</name>
    <dbReference type="NCBI Taxonomy" id="128574"/>
    <lineage>
        <taxon>Bacteria</taxon>
        <taxon>Bacillati</taxon>
        <taxon>Bacillota</taxon>
        <taxon>Bacilli</taxon>
        <taxon>Bacillales</taxon>
        <taxon>Paenibacillaceae</taxon>
        <taxon>Paenibacillus</taxon>
    </lineage>
</organism>
<comment type="caution">
    <text evidence="2">The sequence shown here is derived from an EMBL/GenBank/DDBJ whole genome shotgun (WGS) entry which is preliminary data.</text>
</comment>
<sequence length="72" mass="8033">MITFQPKSTSAFVDVHYTVSGGTQMNYRMKNNNGAWEHTVSGLSAGQVISYWFTYESNGLAHDTPKASYTHL</sequence>
<dbReference type="Proteomes" id="UP001242811">
    <property type="component" value="Unassembled WGS sequence"/>
</dbReference>
<dbReference type="EMBL" id="JAUSWA010000039">
    <property type="protein sequence ID" value="MDQ0496628.1"/>
    <property type="molecule type" value="Genomic_DNA"/>
</dbReference>